<dbReference type="Proteomes" id="UP000562492">
    <property type="component" value="Unassembled WGS sequence"/>
</dbReference>
<evidence type="ECO:0000313" key="2">
    <source>
        <dbReference type="Proteomes" id="UP000562492"/>
    </source>
</evidence>
<name>A0ABR6RH16_9BURK</name>
<gene>
    <name evidence="1" type="ORF">HNP33_002450</name>
</gene>
<protein>
    <submittedName>
        <fullName evidence="1">Regulator of Ras-like GTPase activity (Roadblock/LC7/MglB family)</fullName>
    </submittedName>
</protein>
<organism evidence="1 2">
    <name type="scientific">Comamonas odontotermitis</name>
    <dbReference type="NCBI Taxonomy" id="379895"/>
    <lineage>
        <taxon>Bacteria</taxon>
        <taxon>Pseudomonadati</taxon>
        <taxon>Pseudomonadota</taxon>
        <taxon>Betaproteobacteria</taxon>
        <taxon>Burkholderiales</taxon>
        <taxon>Comamonadaceae</taxon>
        <taxon>Comamonas</taxon>
    </lineage>
</organism>
<reference evidence="1 2" key="1">
    <citation type="submission" date="2020-08" db="EMBL/GenBank/DDBJ databases">
        <title>Functional genomics of gut bacteria from endangered species of beetles.</title>
        <authorList>
            <person name="Carlos-Shanley C."/>
        </authorList>
    </citation>
    <scope>NUCLEOTIDE SEQUENCE [LARGE SCALE GENOMIC DNA]</scope>
    <source>
        <strain evidence="1 2">S00124</strain>
    </source>
</reference>
<comment type="caution">
    <text evidence="1">The sequence shown here is derived from an EMBL/GenBank/DDBJ whole genome shotgun (WGS) entry which is preliminary data.</text>
</comment>
<dbReference type="RefSeq" id="WP_184708764.1">
    <property type="nucleotide sequence ID" value="NZ_JACHKZ010000014.1"/>
</dbReference>
<sequence length="119" mass="12888">MANLNDSLNDLMTMDGAMCAAVVDYNSGMMLGSIGTGVDLELAAAGNTEVVRAKMKTMKALGLNDSIEDILITLGKQYHLIRPSQRLSGIFVYYVLDNARANLALARRKVADVESKMTM</sequence>
<accession>A0ABR6RH16</accession>
<keyword evidence="2" id="KW-1185">Reference proteome</keyword>
<dbReference type="EMBL" id="JACHKZ010000014">
    <property type="protein sequence ID" value="MBB6578368.1"/>
    <property type="molecule type" value="Genomic_DNA"/>
</dbReference>
<proteinExistence type="predicted"/>
<evidence type="ECO:0000313" key="1">
    <source>
        <dbReference type="EMBL" id="MBB6578368.1"/>
    </source>
</evidence>